<keyword evidence="1" id="KW-1133">Transmembrane helix</keyword>
<protein>
    <submittedName>
        <fullName evidence="2">Uncharacterized protein</fullName>
    </submittedName>
</protein>
<dbReference type="VEuPathDB" id="PlasmoDB:PRELSG_0503700"/>
<gene>
    <name evidence="2" type="ORF">PRELSG_0503700</name>
</gene>
<evidence type="ECO:0000313" key="2">
    <source>
        <dbReference type="EMBL" id="CRG98879.1"/>
    </source>
</evidence>
<dbReference type="OrthoDB" id="372628at2759"/>
<dbReference type="OMA" id="FSYYNMR"/>
<keyword evidence="1" id="KW-0472">Membrane</keyword>
<feature type="transmembrane region" description="Helical" evidence="1">
    <location>
        <begin position="42"/>
        <end position="66"/>
    </location>
</feature>
<evidence type="ECO:0000313" key="3">
    <source>
        <dbReference type="Proteomes" id="UP000220158"/>
    </source>
</evidence>
<keyword evidence="3" id="KW-1185">Reference proteome</keyword>
<name>A0A1J1H2V6_PLARL</name>
<sequence>MEEKFLQTHITILFYLILLFYLKNFTVNLTDIPKKLLNYIKVYYSFLIILTVAGFFSRLIILIQIFTVQKINEILNSFLKRNTKNVKIKRNLSFNKDLKKSKLTKKRLSDKNNNIKDSKNNCIDKLNHDQFSEGFIDINKKNYINNNEDVNKYDKKRETYNLHITKVKKRNNGKYIENDNIKSEDLMEIDKKGKIKSKMKNSQDIETDVTKKGNVNFDIYSNKQKYNFFTNFSNIICSNENFVKENNNINYNTNKNINSSVINNINNNINNSTNKNANNNNINNNLNDNIYNNIYNSFIDNRYNNSSCTLINEMNIKINNTFTKSKKIPLKSILKKNNLSNGTLKIKNQEIKNNKHIRFNSDIETYFFEKYSFEEDTYNNNNCNKKKFYKILDTYNLISWEIFSYSNLRHNLNLVFIDIINSVFVFKDKLVAKF</sequence>
<feature type="transmembrane region" description="Helical" evidence="1">
    <location>
        <begin position="6"/>
        <end position="22"/>
    </location>
</feature>
<organism evidence="2 3">
    <name type="scientific">Plasmodium relictum</name>
    <dbReference type="NCBI Taxonomy" id="85471"/>
    <lineage>
        <taxon>Eukaryota</taxon>
        <taxon>Sar</taxon>
        <taxon>Alveolata</taxon>
        <taxon>Apicomplexa</taxon>
        <taxon>Aconoidasida</taxon>
        <taxon>Haemosporida</taxon>
        <taxon>Plasmodiidae</taxon>
        <taxon>Plasmodium</taxon>
        <taxon>Plasmodium (Haemamoeba)</taxon>
    </lineage>
</organism>
<proteinExistence type="predicted"/>
<dbReference type="GeneID" id="39734980"/>
<accession>A0A1J1H2V6</accession>
<dbReference type="KEGG" id="prel:PRELSG_0503700"/>
<reference evidence="2 3" key="1">
    <citation type="submission" date="2015-04" db="EMBL/GenBank/DDBJ databases">
        <authorList>
            <consortium name="Pathogen Informatics"/>
        </authorList>
    </citation>
    <scope>NUCLEOTIDE SEQUENCE [LARGE SCALE GENOMIC DNA]</scope>
    <source>
        <strain evidence="2 3">SGS1</strain>
    </source>
</reference>
<evidence type="ECO:0000256" key="1">
    <source>
        <dbReference type="SAM" id="Phobius"/>
    </source>
</evidence>
<keyword evidence="1" id="KW-0812">Transmembrane</keyword>
<dbReference type="EMBL" id="LN835300">
    <property type="protein sequence ID" value="CRG98879.1"/>
    <property type="molecule type" value="Genomic_DNA"/>
</dbReference>
<dbReference type="AlphaFoldDB" id="A0A1J1H2V6"/>
<dbReference type="RefSeq" id="XP_028531888.1">
    <property type="nucleotide sequence ID" value="XM_028675284.1"/>
</dbReference>
<dbReference type="Proteomes" id="UP000220158">
    <property type="component" value="Chromosome 5"/>
</dbReference>